<keyword evidence="1" id="KW-0479">Metal-binding</keyword>
<feature type="region of interest" description="Disordered" evidence="5">
    <location>
        <begin position="510"/>
        <end position="569"/>
    </location>
</feature>
<dbReference type="PROSITE" id="PS50966">
    <property type="entry name" value="ZF_SWIM"/>
    <property type="match status" value="1"/>
</dbReference>
<dbReference type="InterPro" id="IPR007527">
    <property type="entry name" value="Znf_SWIM"/>
</dbReference>
<dbReference type="AlphaFoldDB" id="A0AAW1WVB0"/>
<sequence length="648" mass="73587">MKELREAVREYAVVVARPIYFKKNDRDKVTIRCKGMCTGVDCPFLMYAYVVKKGPTVRIKNLQPNHLCGREDVIKFATSSWLADRYEYEMRTNPKMTPADFITMVADNYGIIITKDQYYKAKQKSTERIHGGIEEQYGLLWNYAEELKRVNPGSTIKILPQLRGEEPIFRRMYVCYAALRDGFLDGCRRLVGFDGCHIKGPHKKHGPDKQKGLGNAIKAMMPCAEHRHCVRHLYNNFKNAGHNGLALKNSLWSAARATTVPWYEEEMDNMFKFSPTTENWFIDKPPKNWSRSHFITDPKCDILLNNLCEAVNAAILDTRDKPILSNLEKLRTYLMLRMAKQRETKWTQPVGPRIFGIIEAKRKEGGQCTTRHSGNGEFEVKRIQGKRQFHVNLNHHTCSCRKWQLCGLPCAHAMAAISKMQRSVYDYVHVLYKRPAYDRAYQSYISPMSSPKLWPKTQHRPLKPPACVKQPGRPKKKRIKEVGEVRKGATKLPRYDTDIHCGRCGAEGHNSRSCSQGLVRGKGTSRGRGLSRGRGMSRGRGRGRMSSGSGLEPPARQTTIDNESGRGRAVIRGMGRVSTRARGRGPQVQAKQPVTATTYESVNRGGHVVQLSRQLEGTTSTQSSQANQSSFNDVRSQNAAQRARPWKL</sequence>
<feature type="region of interest" description="Disordered" evidence="5">
    <location>
        <begin position="616"/>
        <end position="648"/>
    </location>
</feature>
<keyword evidence="3" id="KW-0862">Zinc</keyword>
<dbReference type="Proteomes" id="UP001457282">
    <property type="component" value="Unassembled WGS sequence"/>
</dbReference>
<feature type="compositionally biased region" description="Polar residues" evidence="5">
    <location>
        <begin position="631"/>
        <end position="640"/>
    </location>
</feature>
<dbReference type="Pfam" id="PF04434">
    <property type="entry name" value="SWIM"/>
    <property type="match status" value="1"/>
</dbReference>
<evidence type="ECO:0000313" key="8">
    <source>
        <dbReference type="EMBL" id="KAK9927626.1"/>
    </source>
</evidence>
<dbReference type="GO" id="GO:0008270">
    <property type="term" value="F:zinc ion binding"/>
    <property type="evidence" value="ECO:0007669"/>
    <property type="project" value="UniProtKB-KW"/>
</dbReference>
<keyword evidence="9" id="KW-1185">Reference proteome</keyword>
<dbReference type="InterPro" id="IPR001878">
    <property type="entry name" value="Znf_CCHC"/>
</dbReference>
<reference evidence="8 9" key="1">
    <citation type="journal article" date="2023" name="G3 (Bethesda)">
        <title>A chromosome-length genome assembly and annotation of blackberry (Rubus argutus, cv. 'Hillquist').</title>
        <authorList>
            <person name="Bruna T."/>
            <person name="Aryal R."/>
            <person name="Dudchenko O."/>
            <person name="Sargent D.J."/>
            <person name="Mead D."/>
            <person name="Buti M."/>
            <person name="Cavallini A."/>
            <person name="Hytonen T."/>
            <person name="Andres J."/>
            <person name="Pham M."/>
            <person name="Weisz D."/>
            <person name="Mascagni F."/>
            <person name="Usai G."/>
            <person name="Natali L."/>
            <person name="Bassil N."/>
            <person name="Fernandez G.E."/>
            <person name="Lomsadze A."/>
            <person name="Armour M."/>
            <person name="Olukolu B."/>
            <person name="Poorten T."/>
            <person name="Britton C."/>
            <person name="Davik J."/>
            <person name="Ashrafi H."/>
            <person name="Aiden E.L."/>
            <person name="Borodovsky M."/>
            <person name="Worthington M."/>
        </authorList>
    </citation>
    <scope>NUCLEOTIDE SEQUENCE [LARGE SCALE GENOMIC DNA]</scope>
    <source>
        <strain evidence="8">PI 553951</strain>
    </source>
</reference>
<organism evidence="8 9">
    <name type="scientific">Rubus argutus</name>
    <name type="common">Southern blackberry</name>
    <dbReference type="NCBI Taxonomy" id="59490"/>
    <lineage>
        <taxon>Eukaryota</taxon>
        <taxon>Viridiplantae</taxon>
        <taxon>Streptophyta</taxon>
        <taxon>Embryophyta</taxon>
        <taxon>Tracheophyta</taxon>
        <taxon>Spermatophyta</taxon>
        <taxon>Magnoliopsida</taxon>
        <taxon>eudicotyledons</taxon>
        <taxon>Gunneridae</taxon>
        <taxon>Pentapetalae</taxon>
        <taxon>rosids</taxon>
        <taxon>fabids</taxon>
        <taxon>Rosales</taxon>
        <taxon>Rosaceae</taxon>
        <taxon>Rosoideae</taxon>
        <taxon>Rosoideae incertae sedis</taxon>
        <taxon>Rubus</taxon>
    </lineage>
</organism>
<evidence type="ECO:0000256" key="3">
    <source>
        <dbReference type="ARBA" id="ARBA00022833"/>
    </source>
</evidence>
<evidence type="ECO:0000313" key="9">
    <source>
        <dbReference type="Proteomes" id="UP001457282"/>
    </source>
</evidence>
<feature type="domain" description="CCHC-type" evidence="6">
    <location>
        <begin position="501"/>
        <end position="516"/>
    </location>
</feature>
<evidence type="ECO:0000259" key="6">
    <source>
        <dbReference type="PROSITE" id="PS50158"/>
    </source>
</evidence>
<dbReference type="Pfam" id="PF03108">
    <property type="entry name" value="DBD_Tnp_Mut"/>
    <property type="match status" value="1"/>
</dbReference>
<evidence type="ECO:0000256" key="2">
    <source>
        <dbReference type="ARBA" id="ARBA00022771"/>
    </source>
</evidence>
<feature type="domain" description="SWIM-type" evidence="7">
    <location>
        <begin position="389"/>
        <end position="421"/>
    </location>
</feature>
<protein>
    <recommendedName>
        <fullName evidence="10">SWIM-type domain-containing protein</fullName>
    </recommendedName>
</protein>
<dbReference type="EMBL" id="JBEDUW010000005">
    <property type="protein sequence ID" value="KAK9927626.1"/>
    <property type="molecule type" value="Genomic_DNA"/>
</dbReference>
<name>A0AAW1WVB0_RUBAR</name>
<dbReference type="InterPro" id="IPR006564">
    <property type="entry name" value="Znf_PMZ"/>
</dbReference>
<evidence type="ECO:0008006" key="10">
    <source>
        <dbReference type="Google" id="ProtNLM"/>
    </source>
</evidence>
<comment type="caution">
    <text evidence="8">The sequence shown here is derived from an EMBL/GenBank/DDBJ whole genome shotgun (WGS) entry which is preliminary data.</text>
</comment>
<keyword evidence="2 4" id="KW-0863">Zinc-finger</keyword>
<evidence type="ECO:0000259" key="7">
    <source>
        <dbReference type="PROSITE" id="PS50966"/>
    </source>
</evidence>
<dbReference type="PANTHER" id="PTHR31973">
    <property type="entry name" value="POLYPROTEIN, PUTATIVE-RELATED"/>
    <property type="match status" value="1"/>
</dbReference>
<accession>A0AAW1WVB0</accession>
<dbReference type="PANTHER" id="PTHR31973:SF199">
    <property type="entry name" value="SWIM-TYPE DOMAIN-CONTAINING PROTEIN"/>
    <property type="match status" value="1"/>
</dbReference>
<gene>
    <name evidence="8" type="ORF">M0R45_024802</name>
</gene>
<evidence type="ECO:0000256" key="5">
    <source>
        <dbReference type="SAM" id="MobiDB-lite"/>
    </source>
</evidence>
<evidence type="ECO:0000256" key="4">
    <source>
        <dbReference type="PROSITE-ProRule" id="PRU00047"/>
    </source>
</evidence>
<dbReference type="SMART" id="SM00575">
    <property type="entry name" value="ZnF_PMZ"/>
    <property type="match status" value="1"/>
</dbReference>
<dbReference type="PROSITE" id="PS50158">
    <property type="entry name" value="ZF_CCHC"/>
    <property type="match status" value="1"/>
</dbReference>
<proteinExistence type="predicted"/>
<feature type="compositionally biased region" description="Low complexity" evidence="5">
    <location>
        <begin position="618"/>
        <end position="630"/>
    </location>
</feature>
<dbReference type="GO" id="GO:0003676">
    <property type="term" value="F:nucleic acid binding"/>
    <property type="evidence" value="ECO:0007669"/>
    <property type="project" value="InterPro"/>
</dbReference>
<feature type="compositionally biased region" description="Basic residues" evidence="5">
    <location>
        <begin position="523"/>
        <end position="543"/>
    </location>
</feature>
<dbReference type="InterPro" id="IPR004332">
    <property type="entry name" value="Transposase_MuDR"/>
</dbReference>
<evidence type="ECO:0000256" key="1">
    <source>
        <dbReference type="ARBA" id="ARBA00022723"/>
    </source>
</evidence>